<dbReference type="PROSITE" id="PS51203">
    <property type="entry name" value="CS"/>
    <property type="match status" value="1"/>
</dbReference>
<dbReference type="Pfam" id="PF00011">
    <property type="entry name" value="HSP20"/>
    <property type="match status" value="1"/>
</dbReference>
<dbReference type="AlphaFoldDB" id="C5CGL2"/>
<keyword evidence="5" id="KW-0346">Stress response</keyword>
<organism evidence="5 6">
    <name type="scientific">Kosmotoga olearia (strain ATCC BAA-1733 / DSM 21960 / TBF 19.5.1)</name>
    <dbReference type="NCBI Taxonomy" id="521045"/>
    <lineage>
        <taxon>Bacteria</taxon>
        <taxon>Thermotogati</taxon>
        <taxon>Thermotogota</taxon>
        <taxon>Thermotogae</taxon>
        <taxon>Kosmotogales</taxon>
        <taxon>Kosmotogaceae</taxon>
        <taxon>Kosmotoga</taxon>
    </lineage>
</organism>
<gene>
    <name evidence="5" type="ordered locus">Kole_0885</name>
</gene>
<dbReference type="InterPro" id="IPR002068">
    <property type="entry name" value="A-crystallin/Hsp20_dom"/>
</dbReference>
<protein>
    <submittedName>
        <fullName evidence="5">Heat shock protein Hsp20</fullName>
    </submittedName>
</protein>
<evidence type="ECO:0000313" key="5">
    <source>
        <dbReference type="EMBL" id="ACR79594.1"/>
    </source>
</evidence>
<evidence type="ECO:0000259" key="3">
    <source>
        <dbReference type="PROSITE" id="PS01031"/>
    </source>
</evidence>
<name>C5CGL2_KOSOT</name>
<keyword evidence="6" id="KW-1185">Reference proteome</keyword>
<feature type="domain" description="CS" evidence="4">
    <location>
        <begin position="42"/>
        <end position="146"/>
    </location>
</feature>
<proteinExistence type="inferred from homology"/>
<dbReference type="STRING" id="521045.Kole_0885"/>
<dbReference type="EMBL" id="CP001634">
    <property type="protein sequence ID" value="ACR79594.1"/>
    <property type="molecule type" value="Genomic_DNA"/>
</dbReference>
<dbReference type="RefSeq" id="WP_015868256.1">
    <property type="nucleotide sequence ID" value="NC_012785.1"/>
</dbReference>
<dbReference type="CDD" id="cd06464">
    <property type="entry name" value="ACD_sHsps-like"/>
    <property type="match status" value="1"/>
</dbReference>
<evidence type="ECO:0000259" key="4">
    <source>
        <dbReference type="PROSITE" id="PS51203"/>
    </source>
</evidence>
<accession>C5CGL2</accession>
<sequence length="150" mass="17525">MLVPKKNVSELFRPFEEIQKEIDKLFSEAFRGLDVRRGEYGMLIPEVDIYETDDAIFVEMEVPGIKKKDLEIKIEDGILTIKGEKSSEKDDKSRNYHLYERSYGMFQRAFRLPDSIDTTKVKAKYEDGVLKIELPKKEEVKKETVSVKVE</sequence>
<evidence type="ECO:0000256" key="1">
    <source>
        <dbReference type="PROSITE-ProRule" id="PRU00285"/>
    </source>
</evidence>
<dbReference type="HOGENOM" id="CLU_046737_9_0_0"/>
<dbReference type="InterPro" id="IPR008978">
    <property type="entry name" value="HSP20-like_chaperone"/>
</dbReference>
<dbReference type="Proteomes" id="UP000002382">
    <property type="component" value="Chromosome"/>
</dbReference>
<dbReference type="SUPFAM" id="SSF49764">
    <property type="entry name" value="HSP20-like chaperones"/>
    <property type="match status" value="1"/>
</dbReference>
<dbReference type="InterPro" id="IPR031107">
    <property type="entry name" value="Small_HSP"/>
</dbReference>
<reference evidence="5 6" key="2">
    <citation type="journal article" date="2011" name="J. Bacteriol.">
        <title>Genome Sequence of Kosmotoga olearia Strain TBF 19.5.1, a Thermophilic Bacterium with a Wide Growth Temperature Range, Isolated from the Troll B Oil Platform in the North Sea.</title>
        <authorList>
            <person name="Swithers K.S."/>
            <person name="Dipippo J.L."/>
            <person name="Bruce D.C."/>
            <person name="Detter C."/>
            <person name="Tapia R."/>
            <person name="Han S."/>
            <person name="Goodwin L.A."/>
            <person name="Han J."/>
            <person name="Woyke T."/>
            <person name="Pitluck S."/>
            <person name="Pennacchio L."/>
            <person name="Nolan M."/>
            <person name="Mikhailova N."/>
            <person name="Land M.L."/>
            <person name="Nesbo C.L."/>
            <person name="Gogarten J.P."/>
            <person name="Noll K.M."/>
        </authorList>
    </citation>
    <scope>NUCLEOTIDE SEQUENCE [LARGE SCALE GENOMIC DNA]</scope>
    <source>
        <strain evidence="6">ATCC BAA-1733 / DSM 21960 / TBF 19.5.1</strain>
    </source>
</reference>
<dbReference type="PANTHER" id="PTHR11527">
    <property type="entry name" value="HEAT-SHOCK PROTEIN 20 FAMILY MEMBER"/>
    <property type="match status" value="1"/>
</dbReference>
<reference evidence="5 6" key="1">
    <citation type="submission" date="2009-06" db="EMBL/GenBank/DDBJ databases">
        <title>Complete sequence of Thermotogales bacterium TBF 19.5.1.</title>
        <authorList>
            <consortium name="US DOE Joint Genome Institute"/>
            <person name="Lucas S."/>
            <person name="Copeland A."/>
            <person name="Lapidus A."/>
            <person name="Glavina del Rio T."/>
            <person name="Tice H."/>
            <person name="Bruce D."/>
            <person name="Goodwin L."/>
            <person name="Pitluck S."/>
            <person name="Chertkov O."/>
            <person name="Brettin T."/>
            <person name="Detter J.C."/>
            <person name="Han C."/>
            <person name="Schmutz J."/>
            <person name="Larimer F."/>
            <person name="Land M."/>
            <person name="Hauser L."/>
            <person name="Kyrpides N."/>
            <person name="Ovchinnikova G."/>
            <person name="Noll K."/>
        </authorList>
    </citation>
    <scope>NUCLEOTIDE SEQUENCE [LARGE SCALE GENOMIC DNA]</scope>
    <source>
        <strain evidence="6">ATCC BAA-1733 / DSM 21960 / TBF 19.5.1</strain>
    </source>
</reference>
<dbReference type="eggNOG" id="COG0071">
    <property type="taxonomic scope" value="Bacteria"/>
</dbReference>
<dbReference type="KEGG" id="kol:Kole_0885"/>
<dbReference type="OrthoDB" id="9811615at2"/>
<comment type="similarity">
    <text evidence="1 2">Belongs to the small heat shock protein (HSP20) family.</text>
</comment>
<dbReference type="Gene3D" id="2.60.40.790">
    <property type="match status" value="1"/>
</dbReference>
<dbReference type="InterPro" id="IPR007052">
    <property type="entry name" value="CS_dom"/>
</dbReference>
<evidence type="ECO:0000313" key="6">
    <source>
        <dbReference type="Proteomes" id="UP000002382"/>
    </source>
</evidence>
<evidence type="ECO:0000256" key="2">
    <source>
        <dbReference type="RuleBase" id="RU003616"/>
    </source>
</evidence>
<feature type="domain" description="SHSP" evidence="3">
    <location>
        <begin position="38"/>
        <end position="150"/>
    </location>
</feature>
<dbReference type="PROSITE" id="PS01031">
    <property type="entry name" value="SHSP"/>
    <property type="match status" value="1"/>
</dbReference>